<organism evidence="2">
    <name type="scientific">Ligilactobacillus agilis</name>
    <dbReference type="NCBI Taxonomy" id="1601"/>
    <lineage>
        <taxon>Bacteria</taxon>
        <taxon>Bacillati</taxon>
        <taxon>Bacillota</taxon>
        <taxon>Bacilli</taxon>
        <taxon>Lactobacillales</taxon>
        <taxon>Lactobacillaceae</taxon>
        <taxon>Ligilactobacillus</taxon>
    </lineage>
</organism>
<dbReference type="Gene3D" id="3.40.50.10490">
    <property type="entry name" value="Glucose-6-phosphate isomerase like protein, domain 1"/>
    <property type="match status" value="1"/>
</dbReference>
<reference evidence="2" key="1">
    <citation type="submission" date="2019-10" db="EMBL/GenBank/DDBJ databases">
        <title>Lactobacillus agilis SN811 Whole Genome Sequencing Project.</title>
        <authorList>
            <person name="Suzuki S."/>
            <person name="Endo A."/>
            <person name="Maeno S."/>
            <person name="Shiwa Y."/>
            <person name="Matsutani M."/>
            <person name="Kajikawa A."/>
        </authorList>
    </citation>
    <scope>NUCLEOTIDE SEQUENCE</scope>
    <source>
        <strain evidence="2">SN811</strain>
    </source>
</reference>
<dbReference type="InterPro" id="IPR036388">
    <property type="entry name" value="WH-like_DNA-bd_sf"/>
</dbReference>
<gene>
    <name evidence="2" type="ORF">SN811_10730</name>
</gene>
<dbReference type="GO" id="GO:0003677">
    <property type="term" value="F:DNA binding"/>
    <property type="evidence" value="ECO:0007669"/>
    <property type="project" value="InterPro"/>
</dbReference>
<dbReference type="GO" id="GO:0003700">
    <property type="term" value="F:DNA-binding transcription factor activity"/>
    <property type="evidence" value="ECO:0007669"/>
    <property type="project" value="InterPro"/>
</dbReference>
<name>A0A6F9Y4T5_9LACO</name>
<dbReference type="SUPFAM" id="SSF46689">
    <property type="entry name" value="Homeodomain-like"/>
    <property type="match status" value="1"/>
</dbReference>
<dbReference type="InterPro" id="IPR009057">
    <property type="entry name" value="Homeodomain-like_sf"/>
</dbReference>
<dbReference type="InterPro" id="IPR046348">
    <property type="entry name" value="SIS_dom_sf"/>
</dbReference>
<dbReference type="PROSITE" id="PS51071">
    <property type="entry name" value="HTH_RPIR"/>
    <property type="match status" value="1"/>
</dbReference>
<comment type="caution">
    <text evidence="2">The sequence shown here is derived from an EMBL/GenBank/DDBJ whole genome shotgun (WGS) entry which is preliminary data.</text>
</comment>
<dbReference type="InterPro" id="IPR000281">
    <property type="entry name" value="HTH_RpiR"/>
</dbReference>
<dbReference type="GO" id="GO:1901135">
    <property type="term" value="P:carbohydrate derivative metabolic process"/>
    <property type="evidence" value="ECO:0007669"/>
    <property type="project" value="InterPro"/>
</dbReference>
<accession>A0A6F9Y4T5</accession>
<dbReference type="EMBL" id="BLAP01000041">
    <property type="protein sequence ID" value="GET12573.1"/>
    <property type="molecule type" value="Genomic_DNA"/>
</dbReference>
<dbReference type="InterPro" id="IPR047640">
    <property type="entry name" value="RpiR-like"/>
</dbReference>
<dbReference type="PANTHER" id="PTHR30514:SF1">
    <property type="entry name" value="HTH-TYPE TRANSCRIPTIONAL REGULATOR HEXR-RELATED"/>
    <property type="match status" value="1"/>
</dbReference>
<dbReference type="AlphaFoldDB" id="A0A6F9Y4T5"/>
<protein>
    <recommendedName>
        <fullName evidence="1">HTH rpiR-type domain-containing protein</fullName>
    </recommendedName>
</protein>
<dbReference type="PANTHER" id="PTHR30514">
    <property type="entry name" value="GLUCOKINASE"/>
    <property type="match status" value="1"/>
</dbReference>
<dbReference type="Gene3D" id="1.10.10.10">
    <property type="entry name" value="Winged helix-like DNA-binding domain superfamily/Winged helix DNA-binding domain"/>
    <property type="match status" value="1"/>
</dbReference>
<sequence>MIMDKLNMMINYSDESSTKYNISKFIKNNINEIPNMTITQLAALCYTSKGQISKYVQSLGYETMQDFKLDCIEYIESIPRNNKASYSITKNIKAQYESFTNDIIYSLRYTLKAIDTKLLKKLIEDLHYSNRVFIYAHGHARTLCTYIQNELSVKLKEVIICDVDFMKSYHFEEMDLLLLISVDGNTLYFERDIVHSILEKNVNTWLISCNQQLKFPKNFLYVPTPNKQYSDYILRHVIDYILRY</sequence>
<dbReference type="Proteomes" id="UP000494160">
    <property type="component" value="Unassembled WGS sequence"/>
</dbReference>
<evidence type="ECO:0000313" key="2">
    <source>
        <dbReference type="EMBL" id="GET12573.1"/>
    </source>
</evidence>
<dbReference type="RefSeq" id="WP_225436932.1">
    <property type="nucleotide sequence ID" value="NZ_BLAP01000041.1"/>
</dbReference>
<dbReference type="GO" id="GO:0097367">
    <property type="term" value="F:carbohydrate derivative binding"/>
    <property type="evidence" value="ECO:0007669"/>
    <property type="project" value="InterPro"/>
</dbReference>
<dbReference type="SUPFAM" id="SSF53697">
    <property type="entry name" value="SIS domain"/>
    <property type="match status" value="1"/>
</dbReference>
<feature type="domain" description="HTH rpiR-type" evidence="1">
    <location>
        <begin position="2"/>
        <end position="78"/>
    </location>
</feature>
<evidence type="ECO:0000259" key="1">
    <source>
        <dbReference type="PROSITE" id="PS51071"/>
    </source>
</evidence>
<proteinExistence type="predicted"/>